<dbReference type="PANTHER" id="PTHR10353">
    <property type="entry name" value="GLYCOSYL HYDROLASE"/>
    <property type="match status" value="1"/>
</dbReference>
<feature type="chain" id="PRO_5038766567" description="beta-glucosidase" evidence="7">
    <location>
        <begin position="18"/>
        <end position="524"/>
    </location>
</feature>
<evidence type="ECO:0000256" key="7">
    <source>
        <dbReference type="SAM" id="SignalP"/>
    </source>
</evidence>
<evidence type="ECO:0000313" key="8">
    <source>
        <dbReference type="Proteomes" id="UP000504606"/>
    </source>
</evidence>
<dbReference type="RefSeq" id="XP_052126639.1">
    <property type="nucleotide sequence ID" value="XM_052270679.1"/>
</dbReference>
<reference evidence="9" key="1">
    <citation type="submission" date="2025-08" db="UniProtKB">
        <authorList>
            <consortium name="RefSeq"/>
        </authorList>
    </citation>
    <scope>IDENTIFICATION</scope>
    <source>
        <tissue evidence="9">Whole organism</tissue>
    </source>
</reference>
<dbReference type="OrthoDB" id="65569at2759"/>
<dbReference type="GeneID" id="113212761"/>
<evidence type="ECO:0000256" key="4">
    <source>
        <dbReference type="ARBA" id="ARBA00023295"/>
    </source>
</evidence>
<keyword evidence="3" id="KW-0378">Hydrolase</keyword>
<gene>
    <name evidence="9" type="primary">LOC113212761</name>
</gene>
<dbReference type="PRINTS" id="PR00131">
    <property type="entry name" value="GLHYDRLASE1"/>
</dbReference>
<dbReference type="InterPro" id="IPR018120">
    <property type="entry name" value="Glyco_hydro_1_AS"/>
</dbReference>
<accession>A0A9C6UAI5</accession>
<dbReference type="InterPro" id="IPR001360">
    <property type="entry name" value="Glyco_hydro_1"/>
</dbReference>
<comment type="similarity">
    <text evidence="1 6">Belongs to the glycosyl hydrolase 1 family.</text>
</comment>
<dbReference type="KEGG" id="foc:113212761"/>
<keyword evidence="7" id="KW-0732">Signal</keyword>
<evidence type="ECO:0000256" key="3">
    <source>
        <dbReference type="ARBA" id="ARBA00022801"/>
    </source>
</evidence>
<keyword evidence="4" id="KW-0326">Glycosidase</keyword>
<organism evidence="8 9">
    <name type="scientific">Frankliniella occidentalis</name>
    <name type="common">Western flower thrips</name>
    <name type="synonym">Euthrips occidentalis</name>
    <dbReference type="NCBI Taxonomy" id="133901"/>
    <lineage>
        <taxon>Eukaryota</taxon>
        <taxon>Metazoa</taxon>
        <taxon>Ecdysozoa</taxon>
        <taxon>Arthropoda</taxon>
        <taxon>Hexapoda</taxon>
        <taxon>Insecta</taxon>
        <taxon>Pterygota</taxon>
        <taxon>Neoptera</taxon>
        <taxon>Paraneoptera</taxon>
        <taxon>Thysanoptera</taxon>
        <taxon>Terebrantia</taxon>
        <taxon>Thripoidea</taxon>
        <taxon>Thripidae</taxon>
        <taxon>Frankliniella</taxon>
    </lineage>
</organism>
<proteinExistence type="inferred from homology"/>
<dbReference type="SUPFAM" id="SSF51445">
    <property type="entry name" value="(Trans)glycosidases"/>
    <property type="match status" value="1"/>
</dbReference>
<dbReference type="Proteomes" id="UP000504606">
    <property type="component" value="Unplaced"/>
</dbReference>
<evidence type="ECO:0000256" key="1">
    <source>
        <dbReference type="ARBA" id="ARBA00010838"/>
    </source>
</evidence>
<dbReference type="PANTHER" id="PTHR10353:SF36">
    <property type="entry name" value="LP05116P"/>
    <property type="match status" value="1"/>
</dbReference>
<sequence length="524" mass="59242">MFYSYVFTAWVMAVAMAQGGIMPHQEDPYTVPKQLLIGAGVSALQTEGAWNSYGKAESAADHVLHLGKLGMKNPHAHDVAADSYHKFREDIRMAALLKLKLYRFSFSWSRLLPKADVSEPNTEGVKFYHEFIDEILRYNMTPLATLYHFDHPQLLETMFKGFQGEEIVSYFTEYSRFVFEEYGSKVQLWTTINEPNVYCTYFPHLFLTSGLYSPEDIDPYKCTRHTILAHAHAYREFKTVGHKGMLGFTATLVHGRPASNSPEDVYAADVYNLAQAGTVLHPVRFGDYPQPVKDVFGSKLQPFSEEEKRLINGTADFFGFNVYFSMSDISWKDPDANSTIKPSQMLAGLLDQLKFVSVADTKTEQTSEALYSTIYPETIRDAVLWAWNTYKLPIIITENGLGDYHLGKADGLRAAYYSAFLRTLVKTMKEFKINVIAYCAWSLIDNFEWTAEFSRRFGLVHIDFDDKNLTRSLKDSSSFWIQMADSGVVPYVEVPTSAAGSTGMHSSVIITVLILSSVLSSLNK</sequence>
<feature type="active site" description="Nucleophile" evidence="5">
    <location>
        <position position="398"/>
    </location>
</feature>
<keyword evidence="8" id="KW-1185">Reference proteome</keyword>
<name>A0A9C6UAI5_FRAOC</name>
<evidence type="ECO:0000313" key="9">
    <source>
        <dbReference type="RefSeq" id="XP_052126639.1"/>
    </source>
</evidence>
<dbReference type="InterPro" id="IPR017853">
    <property type="entry name" value="GH"/>
</dbReference>
<dbReference type="AlphaFoldDB" id="A0A9C6UAI5"/>
<dbReference type="PROSITE" id="PS00572">
    <property type="entry name" value="GLYCOSYL_HYDROL_F1_1"/>
    <property type="match status" value="1"/>
</dbReference>
<dbReference type="Pfam" id="PF00232">
    <property type="entry name" value="Glyco_hydro_1"/>
    <property type="match status" value="1"/>
</dbReference>
<protein>
    <recommendedName>
        <fullName evidence="2">beta-glucosidase</fullName>
        <ecNumber evidence="2">3.2.1.21</ecNumber>
    </recommendedName>
</protein>
<dbReference type="GO" id="GO:0005975">
    <property type="term" value="P:carbohydrate metabolic process"/>
    <property type="evidence" value="ECO:0007669"/>
    <property type="project" value="InterPro"/>
</dbReference>
<evidence type="ECO:0000256" key="2">
    <source>
        <dbReference type="ARBA" id="ARBA00012744"/>
    </source>
</evidence>
<feature type="signal peptide" evidence="7">
    <location>
        <begin position="1"/>
        <end position="17"/>
    </location>
</feature>
<dbReference type="EC" id="3.2.1.21" evidence="2"/>
<evidence type="ECO:0000256" key="5">
    <source>
        <dbReference type="PROSITE-ProRule" id="PRU10055"/>
    </source>
</evidence>
<dbReference type="Gene3D" id="3.20.20.80">
    <property type="entry name" value="Glycosidases"/>
    <property type="match status" value="1"/>
</dbReference>
<evidence type="ECO:0000256" key="6">
    <source>
        <dbReference type="RuleBase" id="RU003690"/>
    </source>
</evidence>
<dbReference type="GO" id="GO:0004553">
    <property type="term" value="F:hydrolase activity, hydrolyzing O-glycosyl compounds"/>
    <property type="evidence" value="ECO:0007669"/>
    <property type="project" value="InterPro"/>
</dbReference>